<accession>A0A2T4BJR7</accession>
<feature type="compositionally biased region" description="Basic and acidic residues" evidence="1">
    <location>
        <begin position="29"/>
        <end position="39"/>
    </location>
</feature>
<feature type="region of interest" description="Disordered" evidence="1">
    <location>
        <begin position="60"/>
        <end position="116"/>
    </location>
</feature>
<feature type="compositionally biased region" description="Basic and acidic residues" evidence="1">
    <location>
        <begin position="1"/>
        <end position="11"/>
    </location>
</feature>
<sequence length="116" mass="12944">MQSSKKDHQDGAESTPSPTFKEQLDQEAVESRTHQHESESGEQPTIKAVVDKIAQAIPASVPIIGGAHHTDDDKVEHQKPEPGLPPRRPEHDTQIEEFVREQHRSNEPEIVSSSRT</sequence>
<protein>
    <submittedName>
        <fullName evidence="2">Uncharacterized protein</fullName>
    </submittedName>
</protein>
<feature type="compositionally biased region" description="Basic and acidic residues" evidence="1">
    <location>
        <begin position="68"/>
        <end position="80"/>
    </location>
</feature>
<dbReference type="RefSeq" id="XP_024752882.1">
    <property type="nucleotide sequence ID" value="XM_024889608.1"/>
</dbReference>
<dbReference type="EMBL" id="KZ680208">
    <property type="protein sequence ID" value="PTB69562.1"/>
    <property type="molecule type" value="Genomic_DNA"/>
</dbReference>
<feature type="region of interest" description="Disordered" evidence="1">
    <location>
        <begin position="1"/>
        <end position="47"/>
    </location>
</feature>
<dbReference type="Proteomes" id="UP000241546">
    <property type="component" value="Unassembled WGS sequence"/>
</dbReference>
<reference evidence="3" key="1">
    <citation type="submission" date="2016-07" db="EMBL/GenBank/DDBJ databases">
        <title>Multiple horizontal gene transfer events from other fungi enriched the ability of initially mycotrophic Trichoderma (Ascomycota) to feed on dead plant biomass.</title>
        <authorList>
            <consortium name="DOE Joint Genome Institute"/>
            <person name="Atanasova L."/>
            <person name="Chenthamara K."/>
            <person name="Zhang J."/>
            <person name="Grujic M."/>
            <person name="Henrissat B."/>
            <person name="Kuo A."/>
            <person name="Aerts A."/>
            <person name="Salamov A."/>
            <person name="Lipzen A."/>
            <person name="Labutti K."/>
            <person name="Barry K."/>
            <person name="Miao Y."/>
            <person name="Rahimi M.J."/>
            <person name="Shen Q."/>
            <person name="Grigoriev I.V."/>
            <person name="Kubicek C.P."/>
            <person name="Druzhinina I.S."/>
        </authorList>
    </citation>
    <scope>NUCLEOTIDE SEQUENCE [LARGE SCALE GENOMIC DNA]</scope>
    <source>
        <strain evidence="3">TUCIM 6016</strain>
    </source>
</reference>
<dbReference type="GeneID" id="36597727"/>
<feature type="compositionally biased region" description="Basic and acidic residues" evidence="1">
    <location>
        <begin position="87"/>
        <end position="107"/>
    </location>
</feature>
<name>A0A2T4BJR7_9HYPO</name>
<proteinExistence type="predicted"/>
<organism evidence="2 3">
    <name type="scientific">Trichoderma citrinoviride</name>
    <dbReference type="NCBI Taxonomy" id="58853"/>
    <lineage>
        <taxon>Eukaryota</taxon>
        <taxon>Fungi</taxon>
        <taxon>Dikarya</taxon>
        <taxon>Ascomycota</taxon>
        <taxon>Pezizomycotina</taxon>
        <taxon>Sordariomycetes</taxon>
        <taxon>Hypocreomycetidae</taxon>
        <taxon>Hypocreales</taxon>
        <taxon>Hypocreaceae</taxon>
        <taxon>Trichoderma</taxon>
    </lineage>
</organism>
<dbReference type="AlphaFoldDB" id="A0A2T4BJR7"/>
<dbReference type="OrthoDB" id="3436397at2759"/>
<evidence type="ECO:0000256" key="1">
    <source>
        <dbReference type="SAM" id="MobiDB-lite"/>
    </source>
</evidence>
<gene>
    <name evidence="2" type="ORF">BBK36DRAFT_1110679</name>
</gene>
<evidence type="ECO:0000313" key="3">
    <source>
        <dbReference type="Proteomes" id="UP000241546"/>
    </source>
</evidence>
<keyword evidence="3" id="KW-1185">Reference proteome</keyword>
<evidence type="ECO:0000313" key="2">
    <source>
        <dbReference type="EMBL" id="PTB69562.1"/>
    </source>
</evidence>